<evidence type="ECO:0000313" key="2">
    <source>
        <dbReference type="Proteomes" id="UP001595755"/>
    </source>
</evidence>
<protein>
    <submittedName>
        <fullName evidence="1">Uncharacterized protein</fullName>
    </submittedName>
</protein>
<evidence type="ECO:0000313" key="1">
    <source>
        <dbReference type="EMBL" id="MFC4306538.1"/>
    </source>
</evidence>
<proteinExistence type="predicted"/>
<name>A0ABV8SG85_9BACL</name>
<organism evidence="1 2">
    <name type="scientific">Cohnella boryungensis</name>
    <dbReference type="NCBI Taxonomy" id="768479"/>
    <lineage>
        <taxon>Bacteria</taxon>
        <taxon>Bacillati</taxon>
        <taxon>Bacillota</taxon>
        <taxon>Bacilli</taxon>
        <taxon>Bacillales</taxon>
        <taxon>Paenibacillaceae</taxon>
        <taxon>Cohnella</taxon>
    </lineage>
</organism>
<dbReference type="Proteomes" id="UP001595755">
    <property type="component" value="Unassembled WGS sequence"/>
</dbReference>
<dbReference type="RefSeq" id="WP_204602494.1">
    <property type="nucleotide sequence ID" value="NZ_JBHSED010000065.1"/>
</dbReference>
<accession>A0ABV8SG85</accession>
<gene>
    <name evidence="1" type="ORF">ACFO1S_24255</name>
</gene>
<sequence>MTLFIAVILIIGFAGVIGNQYSGLQRMSQMQKTLDDIRSALREPTK</sequence>
<comment type="caution">
    <text evidence="1">The sequence shown here is derived from an EMBL/GenBank/DDBJ whole genome shotgun (WGS) entry which is preliminary data.</text>
</comment>
<reference evidence="2" key="1">
    <citation type="journal article" date="2019" name="Int. J. Syst. Evol. Microbiol.">
        <title>The Global Catalogue of Microorganisms (GCM) 10K type strain sequencing project: providing services to taxonomists for standard genome sequencing and annotation.</title>
        <authorList>
            <consortium name="The Broad Institute Genomics Platform"/>
            <consortium name="The Broad Institute Genome Sequencing Center for Infectious Disease"/>
            <person name="Wu L."/>
            <person name="Ma J."/>
        </authorList>
    </citation>
    <scope>NUCLEOTIDE SEQUENCE [LARGE SCALE GENOMIC DNA]</scope>
    <source>
        <strain evidence="2">CGMCC 4.1641</strain>
    </source>
</reference>
<keyword evidence="2" id="KW-1185">Reference proteome</keyword>
<dbReference type="EMBL" id="JBHSED010000065">
    <property type="protein sequence ID" value="MFC4306538.1"/>
    <property type="molecule type" value="Genomic_DNA"/>
</dbReference>